<evidence type="ECO:0000256" key="6">
    <source>
        <dbReference type="ARBA" id="ARBA00022842"/>
    </source>
</evidence>
<dbReference type="Proteomes" id="UP001225596">
    <property type="component" value="Unassembled WGS sequence"/>
</dbReference>
<dbReference type="InterPro" id="IPR022926">
    <property type="entry name" value="NH(3)-dep_NAD(+)_synth"/>
</dbReference>
<dbReference type="SUPFAM" id="SSF52402">
    <property type="entry name" value="Adenine nucleotide alpha hydrolases-like"/>
    <property type="match status" value="1"/>
</dbReference>
<comment type="pathway">
    <text evidence="8">Cofactor biosynthesis; NAD(+) biosynthesis; NAD(+) from deamido-NAD(+) (ammonia route): step 1/1.</text>
</comment>
<dbReference type="InterPro" id="IPR022310">
    <property type="entry name" value="NAD/GMP_synthase"/>
</dbReference>
<feature type="binding site" evidence="8">
    <location>
        <position position="168"/>
    </location>
    <ligand>
        <name>ATP</name>
        <dbReference type="ChEBI" id="CHEBI:30616"/>
    </ligand>
</feature>
<dbReference type="GO" id="GO:0008795">
    <property type="term" value="F:NAD+ synthase activity"/>
    <property type="evidence" value="ECO:0007669"/>
    <property type="project" value="UniProtKB-EC"/>
</dbReference>
<keyword evidence="3 8" id="KW-0479">Metal-binding</keyword>
<evidence type="ECO:0000256" key="1">
    <source>
        <dbReference type="ARBA" id="ARBA00005859"/>
    </source>
</evidence>
<keyword evidence="4 8" id="KW-0547">Nucleotide-binding</keyword>
<evidence type="ECO:0000256" key="7">
    <source>
        <dbReference type="ARBA" id="ARBA00023027"/>
    </source>
</evidence>
<keyword evidence="7 8" id="KW-0520">NAD</keyword>
<feature type="binding site" evidence="8">
    <location>
        <position position="188"/>
    </location>
    <ligand>
        <name>deamido-NAD(+)</name>
        <dbReference type="ChEBI" id="CHEBI:58437"/>
        <note>ligand shared between two neighboring subunits</note>
    </ligand>
</feature>
<keyword evidence="5 8" id="KW-0067">ATP-binding</keyword>
<dbReference type="PANTHER" id="PTHR23090">
    <property type="entry name" value="NH 3 /GLUTAMINE-DEPENDENT NAD + SYNTHETASE"/>
    <property type="match status" value="1"/>
</dbReference>
<comment type="function">
    <text evidence="8">Catalyzes the ATP-dependent amidation of deamido-NAD to form NAD. Uses ammonia as a nitrogen source.</text>
</comment>
<dbReference type="HAMAP" id="MF_00193">
    <property type="entry name" value="NadE_ammonia_dep"/>
    <property type="match status" value="1"/>
</dbReference>
<name>A0ABU1BJZ1_9BURK</name>
<dbReference type="CDD" id="cd00553">
    <property type="entry name" value="NAD_synthase"/>
    <property type="match status" value="1"/>
</dbReference>
<evidence type="ECO:0000313" key="13">
    <source>
        <dbReference type="Proteomes" id="UP001225596"/>
    </source>
</evidence>
<evidence type="ECO:0000256" key="4">
    <source>
        <dbReference type="ARBA" id="ARBA00022741"/>
    </source>
</evidence>
<feature type="binding site" description="in other chain" evidence="8">
    <location>
        <position position="148"/>
    </location>
    <ligand>
        <name>deamido-NAD(+)</name>
        <dbReference type="ChEBI" id="CHEBI:58437"/>
        <note>ligand shared between two neighboring subunits</note>
    </ligand>
</feature>
<accession>A0ABU1BJZ1</accession>
<feature type="domain" description="NAD/GMP synthase" evidence="11">
    <location>
        <begin position="29"/>
        <end position="273"/>
    </location>
</feature>
<feature type="binding site" description="in other chain" evidence="8">
    <location>
        <position position="181"/>
    </location>
    <ligand>
        <name>deamido-NAD(+)</name>
        <dbReference type="ChEBI" id="CHEBI:58437"/>
        <note>ligand shared between two neighboring subunits</note>
    </ligand>
</feature>
<feature type="binding site" evidence="8">
    <location>
        <position position="219"/>
    </location>
    <ligand>
        <name>ATP</name>
        <dbReference type="ChEBI" id="CHEBI:30616"/>
    </ligand>
</feature>
<comment type="catalytic activity">
    <reaction evidence="8 10">
        <text>deamido-NAD(+) + NH4(+) + ATP = AMP + diphosphate + NAD(+) + H(+)</text>
        <dbReference type="Rhea" id="RHEA:21188"/>
        <dbReference type="ChEBI" id="CHEBI:15378"/>
        <dbReference type="ChEBI" id="CHEBI:28938"/>
        <dbReference type="ChEBI" id="CHEBI:30616"/>
        <dbReference type="ChEBI" id="CHEBI:33019"/>
        <dbReference type="ChEBI" id="CHEBI:57540"/>
        <dbReference type="ChEBI" id="CHEBI:58437"/>
        <dbReference type="ChEBI" id="CHEBI:456215"/>
        <dbReference type="EC" id="6.3.1.5"/>
    </reaction>
</comment>
<dbReference type="InterPro" id="IPR014729">
    <property type="entry name" value="Rossmann-like_a/b/a_fold"/>
</dbReference>
<evidence type="ECO:0000259" key="11">
    <source>
        <dbReference type="Pfam" id="PF02540"/>
    </source>
</evidence>
<feature type="binding site" evidence="8">
    <location>
        <begin position="51"/>
        <end position="58"/>
    </location>
    <ligand>
        <name>ATP</name>
        <dbReference type="ChEBI" id="CHEBI:30616"/>
    </ligand>
</feature>
<feature type="binding site" evidence="8">
    <location>
        <position position="57"/>
    </location>
    <ligand>
        <name>Mg(2+)</name>
        <dbReference type="ChEBI" id="CHEBI:18420"/>
    </ligand>
</feature>
<feature type="binding site" evidence="8">
    <location>
        <position position="197"/>
    </location>
    <ligand>
        <name>ATP</name>
        <dbReference type="ChEBI" id="CHEBI:30616"/>
    </ligand>
</feature>
<organism evidence="12 13">
    <name type="scientific">Keguizhuia sedimenti</name>
    <dbReference type="NCBI Taxonomy" id="3064264"/>
    <lineage>
        <taxon>Bacteria</taxon>
        <taxon>Pseudomonadati</taxon>
        <taxon>Pseudomonadota</taxon>
        <taxon>Betaproteobacteria</taxon>
        <taxon>Burkholderiales</taxon>
        <taxon>Oxalobacteraceae</taxon>
        <taxon>Keguizhuia</taxon>
    </lineage>
</organism>
<feature type="binding site" description="in other chain" evidence="8">
    <location>
        <begin position="268"/>
        <end position="269"/>
    </location>
    <ligand>
        <name>deamido-NAD(+)</name>
        <dbReference type="ChEBI" id="CHEBI:58437"/>
        <note>ligand shared between two neighboring subunits</note>
    </ligand>
</feature>
<keyword evidence="13" id="KW-1185">Reference proteome</keyword>
<evidence type="ECO:0000256" key="10">
    <source>
        <dbReference type="RuleBase" id="RU003812"/>
    </source>
</evidence>
<comment type="caution">
    <text evidence="12">The sequence shown here is derived from an EMBL/GenBank/DDBJ whole genome shotgun (WGS) entry which is preliminary data.</text>
</comment>
<comment type="subunit">
    <text evidence="8">Homodimer.</text>
</comment>
<dbReference type="EC" id="6.3.1.5" evidence="8 10"/>
<evidence type="ECO:0000256" key="3">
    <source>
        <dbReference type="ARBA" id="ARBA00022723"/>
    </source>
</evidence>
<gene>
    <name evidence="8 12" type="primary">nadE</name>
    <name evidence="12" type="ORF">Q8A64_02665</name>
</gene>
<protein>
    <recommendedName>
        <fullName evidence="8 10">NH(3)-dependent NAD(+) synthetase</fullName>
        <ecNumber evidence="8 10">6.3.1.5</ecNumber>
    </recommendedName>
</protein>
<keyword evidence="2 8" id="KW-0436">Ligase</keyword>
<evidence type="ECO:0000256" key="9">
    <source>
        <dbReference type="RuleBase" id="RU003811"/>
    </source>
</evidence>
<proteinExistence type="inferred from homology"/>
<evidence type="ECO:0000313" key="12">
    <source>
        <dbReference type="EMBL" id="MDQ9169307.1"/>
    </source>
</evidence>
<sequence>MDKASYSNEQQHIINALHVSPSFDVQAEITRRTDFLCNQLIQSRRRSYVLGISGGVDSLTAGFLAQAAVQQARKRGHDATFIAMRLPYGVQKDEHDAQNAVKAIDPDRLLTVDIKPASDAMLAAVKASGQTFESHEQEDFILGNIKARQRMIAQYAVAGATHGLVIGTDHAAEALMGFYTKFGDGACDLTPLTGLNKRRVRALAHEFGAHAALVHKIPTADLENLAPLKPDEAAFGITYEEIDDFLEGKEVSERAYDVIFKQYQLTAHKRALPLDPFSV</sequence>
<dbReference type="InterPro" id="IPR003694">
    <property type="entry name" value="NAD_synthase"/>
</dbReference>
<dbReference type="RefSeq" id="WP_338435176.1">
    <property type="nucleotide sequence ID" value="NZ_JAUYVH010000001.1"/>
</dbReference>
<feature type="binding site" evidence="8">
    <location>
        <position position="173"/>
    </location>
    <ligand>
        <name>Mg(2+)</name>
        <dbReference type="ChEBI" id="CHEBI:18420"/>
    </ligand>
</feature>
<evidence type="ECO:0000256" key="8">
    <source>
        <dbReference type="HAMAP-Rule" id="MF_00193"/>
    </source>
</evidence>
<dbReference type="Pfam" id="PF02540">
    <property type="entry name" value="NAD_synthase"/>
    <property type="match status" value="1"/>
</dbReference>
<dbReference type="Gene3D" id="3.40.50.620">
    <property type="entry name" value="HUPs"/>
    <property type="match status" value="1"/>
</dbReference>
<dbReference type="NCBIfam" id="NF001979">
    <property type="entry name" value="PRK00768.1"/>
    <property type="match status" value="1"/>
</dbReference>
<dbReference type="PANTHER" id="PTHR23090:SF7">
    <property type="entry name" value="NH(3)-DEPENDENT NAD(+) SYNTHETASE"/>
    <property type="match status" value="1"/>
</dbReference>
<dbReference type="NCBIfam" id="TIGR00552">
    <property type="entry name" value="nadE"/>
    <property type="match status" value="1"/>
</dbReference>
<comment type="similarity">
    <text evidence="1 8 9">Belongs to the NAD synthetase family.</text>
</comment>
<evidence type="ECO:0000256" key="5">
    <source>
        <dbReference type="ARBA" id="ARBA00022840"/>
    </source>
</evidence>
<dbReference type="EMBL" id="JAUYVH010000001">
    <property type="protein sequence ID" value="MDQ9169307.1"/>
    <property type="molecule type" value="Genomic_DNA"/>
</dbReference>
<keyword evidence="6 8" id="KW-0460">Magnesium</keyword>
<reference evidence="12 13" key="1">
    <citation type="submission" date="2023-08" db="EMBL/GenBank/DDBJ databases">
        <title>Oxalobacteraceae gen .nov., isolated from river sludge outside the plant.</title>
        <authorList>
            <person name="Zhao S.Y."/>
        </authorList>
    </citation>
    <scope>NUCLEOTIDE SEQUENCE [LARGE SCALE GENOMIC DNA]</scope>
    <source>
        <strain evidence="12 13">R-40</strain>
    </source>
</reference>
<evidence type="ECO:0000256" key="2">
    <source>
        <dbReference type="ARBA" id="ARBA00022598"/>
    </source>
</evidence>